<dbReference type="AlphaFoldDB" id="C7LXV5"/>
<dbReference type="eggNOG" id="COG0637">
    <property type="taxonomic scope" value="Bacteria"/>
</dbReference>
<dbReference type="PANTHER" id="PTHR42896">
    <property type="entry name" value="XYLULOSE-1,5-BISPHOSPHATE (XUBP) PHOSPHATASE"/>
    <property type="match status" value="1"/>
</dbReference>
<accession>C7LXV5</accession>
<dbReference type="Gene3D" id="3.40.50.1000">
    <property type="entry name" value="HAD superfamily/HAD-like"/>
    <property type="match status" value="1"/>
</dbReference>
<name>C7LXV5_ACIFD</name>
<dbReference type="Gene3D" id="1.10.150.240">
    <property type="entry name" value="Putative phosphatase, domain 2"/>
    <property type="match status" value="1"/>
</dbReference>
<dbReference type="RefSeq" id="WP_015798058.1">
    <property type="nucleotide sequence ID" value="NC_013124.1"/>
</dbReference>
<proteinExistence type="predicted"/>
<evidence type="ECO:0000313" key="1">
    <source>
        <dbReference type="EMBL" id="ACU53563.1"/>
    </source>
</evidence>
<dbReference type="SFLD" id="SFLDS00003">
    <property type="entry name" value="Haloacid_Dehalogenase"/>
    <property type="match status" value="1"/>
</dbReference>
<dbReference type="HOGENOM" id="CLU_045011_0_2_11"/>
<dbReference type="SFLD" id="SFLDG01129">
    <property type="entry name" value="C1.5:_HAD__Beta-PGM__Phosphata"/>
    <property type="match status" value="1"/>
</dbReference>
<dbReference type="SUPFAM" id="SSF56784">
    <property type="entry name" value="HAD-like"/>
    <property type="match status" value="1"/>
</dbReference>
<organism evidence="1 2">
    <name type="scientific">Acidimicrobium ferrooxidans (strain DSM 10331 / JCM 15462 / NBRC 103882 / ICP)</name>
    <dbReference type="NCBI Taxonomy" id="525909"/>
    <lineage>
        <taxon>Bacteria</taxon>
        <taxon>Bacillati</taxon>
        <taxon>Actinomycetota</taxon>
        <taxon>Acidimicrobiia</taxon>
        <taxon>Acidimicrobiales</taxon>
        <taxon>Acidimicrobiaceae</taxon>
        <taxon>Acidimicrobium</taxon>
    </lineage>
</organism>
<dbReference type="STRING" id="525909.Afer_0609"/>
<dbReference type="Proteomes" id="UP000000771">
    <property type="component" value="Chromosome"/>
</dbReference>
<dbReference type="Pfam" id="PF00702">
    <property type="entry name" value="Hydrolase"/>
    <property type="match status" value="1"/>
</dbReference>
<dbReference type="InterPro" id="IPR006439">
    <property type="entry name" value="HAD-SF_hydro_IA"/>
</dbReference>
<keyword evidence="2" id="KW-1185">Reference proteome</keyword>
<dbReference type="PRINTS" id="PR00413">
    <property type="entry name" value="HADHALOGNASE"/>
</dbReference>
<dbReference type="InterPro" id="IPR023214">
    <property type="entry name" value="HAD_sf"/>
</dbReference>
<dbReference type="NCBIfam" id="TIGR01509">
    <property type="entry name" value="HAD-SF-IA-v3"/>
    <property type="match status" value="1"/>
</dbReference>
<evidence type="ECO:0000313" key="2">
    <source>
        <dbReference type="Proteomes" id="UP000000771"/>
    </source>
</evidence>
<sequence length="249" mass="26354">MSLRAVIFDVDGTLAETERDGHRVAYNQAFAQFGLDIHWSVEEYGRWLQVAGGKERVEAYLAEHPDAAPNGVDLDALHEAKNAAYAAIVAAGGISLRPGVRRLLDELASAKVAVAAASTTTFPSLDALLRAELGPDWQDRFAALALGDVVVRKKPDPGIYHWALGALGSSYDTVVAIEDNRNGLLAAKGAGLAVVVTRSLYAKDEDLHEADVLASSLGEPASPATIVVDGAPHEGVVDLALLERLVERG</sequence>
<protein>
    <submittedName>
        <fullName evidence="1">HAD-superfamily hydrolase, subfamily IA, variant 3</fullName>
    </submittedName>
</protein>
<gene>
    <name evidence="1" type="ordered locus">Afer_0609</name>
</gene>
<dbReference type="InterPro" id="IPR023198">
    <property type="entry name" value="PGP-like_dom2"/>
</dbReference>
<reference evidence="1 2" key="1">
    <citation type="journal article" date="2009" name="Stand. Genomic Sci.">
        <title>Complete genome sequence of Acidimicrobium ferrooxidans type strain (ICP).</title>
        <authorList>
            <person name="Clum A."/>
            <person name="Nolan M."/>
            <person name="Lang E."/>
            <person name="Glavina Del Rio T."/>
            <person name="Tice H."/>
            <person name="Copeland A."/>
            <person name="Cheng J.F."/>
            <person name="Lucas S."/>
            <person name="Chen F."/>
            <person name="Bruce D."/>
            <person name="Goodwin L."/>
            <person name="Pitluck S."/>
            <person name="Ivanova N."/>
            <person name="Mavrommatis K."/>
            <person name="Mikhailova N."/>
            <person name="Pati A."/>
            <person name="Chen A."/>
            <person name="Palaniappan K."/>
            <person name="Goker M."/>
            <person name="Spring S."/>
            <person name="Land M."/>
            <person name="Hauser L."/>
            <person name="Chang Y.J."/>
            <person name="Jeffries C.C."/>
            <person name="Chain P."/>
            <person name="Bristow J."/>
            <person name="Eisen J.A."/>
            <person name="Markowitz V."/>
            <person name="Hugenholtz P."/>
            <person name="Kyrpides N.C."/>
            <person name="Klenk H.P."/>
            <person name="Lapidus A."/>
        </authorList>
    </citation>
    <scope>NUCLEOTIDE SEQUENCE [LARGE SCALE GENOMIC DNA]</scope>
    <source>
        <strain evidence="2">DSM 10331 / JCM 15462 / NBRC 103882 / ICP</strain>
    </source>
</reference>
<dbReference type="GO" id="GO:0016787">
    <property type="term" value="F:hydrolase activity"/>
    <property type="evidence" value="ECO:0007669"/>
    <property type="project" value="UniProtKB-KW"/>
</dbReference>
<dbReference type="InterPro" id="IPR044999">
    <property type="entry name" value="CbbY-like"/>
</dbReference>
<dbReference type="InterPro" id="IPR036412">
    <property type="entry name" value="HAD-like_sf"/>
</dbReference>
<dbReference type="PANTHER" id="PTHR42896:SF2">
    <property type="entry name" value="CBBY-LIKE PROTEIN"/>
    <property type="match status" value="1"/>
</dbReference>
<keyword evidence="1" id="KW-0378">Hydrolase</keyword>
<dbReference type="OrthoDB" id="9812856at2"/>
<dbReference type="EMBL" id="CP001631">
    <property type="protein sequence ID" value="ACU53563.1"/>
    <property type="molecule type" value="Genomic_DNA"/>
</dbReference>
<dbReference type="KEGG" id="afo:Afer_0609"/>